<evidence type="ECO:0000313" key="7">
    <source>
        <dbReference type="EMBL" id="KAF0291363.1"/>
    </source>
</evidence>
<evidence type="ECO:0000256" key="6">
    <source>
        <dbReference type="SAM" id="MobiDB-lite"/>
    </source>
</evidence>
<feature type="compositionally biased region" description="Acidic residues" evidence="6">
    <location>
        <begin position="153"/>
        <end position="163"/>
    </location>
</feature>
<comment type="caution">
    <text evidence="7">The sequence shown here is derived from an EMBL/GenBank/DDBJ whole genome shotgun (WGS) entry which is preliminary data.</text>
</comment>
<dbReference type="AlphaFoldDB" id="A0A6A4VCK4"/>
<evidence type="ECO:0000256" key="4">
    <source>
        <dbReference type="ARBA" id="ARBA00023155"/>
    </source>
</evidence>
<dbReference type="PANTHER" id="PTHR45771">
    <property type="entry name" value="HOMEOTIC PROTEIN DEFORMED"/>
    <property type="match status" value="1"/>
</dbReference>
<keyword evidence="5" id="KW-0539">Nucleus</keyword>
<keyword evidence="2" id="KW-0217">Developmental protein</keyword>
<evidence type="ECO:0000256" key="2">
    <source>
        <dbReference type="ARBA" id="ARBA00022473"/>
    </source>
</evidence>
<comment type="subcellular location">
    <subcellularLocation>
        <location evidence="1">Nucleus</location>
    </subcellularLocation>
</comment>
<dbReference type="InterPro" id="IPR001827">
    <property type="entry name" value="Homeobox_Antennapedia_CS"/>
</dbReference>
<dbReference type="GO" id="GO:0045944">
    <property type="term" value="P:positive regulation of transcription by RNA polymerase II"/>
    <property type="evidence" value="ECO:0007669"/>
    <property type="project" value="TreeGrafter"/>
</dbReference>
<evidence type="ECO:0000256" key="5">
    <source>
        <dbReference type="ARBA" id="ARBA00023242"/>
    </source>
</evidence>
<gene>
    <name evidence="7" type="primary">hoxd4a</name>
    <name evidence="7" type="ORF">FJT64_001123</name>
</gene>
<keyword evidence="4 7" id="KW-0371">Homeobox</keyword>
<organism evidence="7 8">
    <name type="scientific">Amphibalanus amphitrite</name>
    <name type="common">Striped barnacle</name>
    <name type="synonym">Balanus amphitrite</name>
    <dbReference type="NCBI Taxonomy" id="1232801"/>
    <lineage>
        <taxon>Eukaryota</taxon>
        <taxon>Metazoa</taxon>
        <taxon>Ecdysozoa</taxon>
        <taxon>Arthropoda</taxon>
        <taxon>Crustacea</taxon>
        <taxon>Multicrustacea</taxon>
        <taxon>Cirripedia</taxon>
        <taxon>Thoracica</taxon>
        <taxon>Thoracicalcarea</taxon>
        <taxon>Balanomorpha</taxon>
        <taxon>Balanoidea</taxon>
        <taxon>Balanidae</taxon>
        <taxon>Amphibalaninae</taxon>
        <taxon>Amphibalanus</taxon>
    </lineage>
</organism>
<dbReference type="Proteomes" id="UP000440578">
    <property type="component" value="Unassembled WGS sequence"/>
</dbReference>
<dbReference type="EMBL" id="VIIS01001886">
    <property type="protein sequence ID" value="KAF0291363.1"/>
    <property type="molecule type" value="Genomic_DNA"/>
</dbReference>
<keyword evidence="3 7" id="KW-0238">DNA-binding</keyword>
<evidence type="ECO:0000256" key="1">
    <source>
        <dbReference type="ARBA" id="ARBA00004123"/>
    </source>
</evidence>
<evidence type="ECO:0000313" key="8">
    <source>
        <dbReference type="Proteomes" id="UP000440578"/>
    </source>
</evidence>
<keyword evidence="8" id="KW-1185">Reference proteome</keyword>
<reference evidence="7 8" key="1">
    <citation type="submission" date="2019-07" db="EMBL/GenBank/DDBJ databases">
        <title>Draft genome assembly of a fouling barnacle, Amphibalanus amphitrite (Darwin, 1854): The first reference genome for Thecostraca.</title>
        <authorList>
            <person name="Kim W."/>
        </authorList>
    </citation>
    <scope>NUCLEOTIDE SEQUENCE [LARGE SCALE GENOMIC DNA]</scope>
    <source>
        <strain evidence="7">SNU_AA5</strain>
        <tissue evidence="7">Soma without cirri and trophi</tissue>
    </source>
</reference>
<dbReference type="InterPro" id="IPR050609">
    <property type="entry name" value="Antp_homeobox_Deformed_sf"/>
</dbReference>
<sequence>MSSFLMNSGPYVDPKFPPSEEYSQGSYIPHSEYYIPQHQHYGYPAAQAHLGYGRESVAYNPSAAAAAAGYYQNSFMHPAQHMGAHTVPALPNPSPPTQPTLHRSPVPVSSPQPPMGGALLTSPGGPMTGHPGQHGGPATQHGGQGQESHSDGCDENDTGEEQEGSARVIYPWMKKIHVAGAGEWIKNHYHRVL</sequence>
<proteinExistence type="predicted"/>
<dbReference type="GO" id="GO:0000978">
    <property type="term" value="F:RNA polymerase II cis-regulatory region sequence-specific DNA binding"/>
    <property type="evidence" value="ECO:0007669"/>
    <property type="project" value="TreeGrafter"/>
</dbReference>
<dbReference type="GO" id="GO:0005654">
    <property type="term" value="C:nucleoplasm"/>
    <property type="evidence" value="ECO:0007669"/>
    <property type="project" value="TreeGrafter"/>
</dbReference>
<accession>A0A6A4VCK4</accession>
<name>A0A6A4VCK4_AMPAM</name>
<dbReference type="OrthoDB" id="6159439at2759"/>
<dbReference type="PANTHER" id="PTHR45771:SF6">
    <property type="entry name" value="HOMEOTIC PROTEIN SEX COMBS REDUCED"/>
    <property type="match status" value="1"/>
</dbReference>
<dbReference type="GO" id="GO:0000981">
    <property type="term" value="F:DNA-binding transcription factor activity, RNA polymerase II-specific"/>
    <property type="evidence" value="ECO:0007669"/>
    <property type="project" value="TreeGrafter"/>
</dbReference>
<protein>
    <submittedName>
        <fullName evidence="7">Homeobox protein Hox-D4a</fullName>
    </submittedName>
</protein>
<dbReference type="GO" id="GO:0009952">
    <property type="term" value="P:anterior/posterior pattern specification"/>
    <property type="evidence" value="ECO:0007669"/>
    <property type="project" value="TreeGrafter"/>
</dbReference>
<dbReference type="PROSITE" id="PS00032">
    <property type="entry name" value="ANTENNAPEDIA"/>
    <property type="match status" value="1"/>
</dbReference>
<feature type="region of interest" description="Disordered" evidence="6">
    <location>
        <begin position="84"/>
        <end position="165"/>
    </location>
</feature>
<evidence type="ECO:0000256" key="3">
    <source>
        <dbReference type="ARBA" id="ARBA00023125"/>
    </source>
</evidence>